<dbReference type="EMBL" id="CP014646">
    <property type="protein sequence ID" value="AMO36336.1"/>
    <property type="molecule type" value="Genomic_DNA"/>
</dbReference>
<dbReference type="AlphaFoldDB" id="A0A127K2Z8"/>
<proteinExistence type="predicted"/>
<organism evidence="2 3">
    <name type="scientific">Thauera humireducens</name>
    <dbReference type="NCBI Taxonomy" id="1134435"/>
    <lineage>
        <taxon>Bacteria</taxon>
        <taxon>Pseudomonadati</taxon>
        <taxon>Pseudomonadota</taxon>
        <taxon>Betaproteobacteria</taxon>
        <taxon>Rhodocyclales</taxon>
        <taxon>Zoogloeaceae</taxon>
        <taxon>Thauera</taxon>
    </lineage>
</organism>
<keyword evidence="3" id="KW-1185">Reference proteome</keyword>
<dbReference type="KEGG" id="thu:AC731_004960"/>
<sequence length="86" mass="9924">MNIIKNWAERTQRRMTMMQRMIQRLDVDSSKIICDDNGVTFRAMIGRCRGCEQPEVCSAWLDGKRPESSPLAFCPNAAAFEPYRSH</sequence>
<protein>
    <recommendedName>
        <fullName evidence="1">DUF6455 domain-containing protein</fullName>
    </recommendedName>
</protein>
<dbReference type="Proteomes" id="UP000036902">
    <property type="component" value="Chromosome"/>
</dbReference>
<evidence type="ECO:0000259" key="1">
    <source>
        <dbReference type="Pfam" id="PF20056"/>
    </source>
</evidence>
<evidence type="ECO:0000313" key="3">
    <source>
        <dbReference type="Proteomes" id="UP000036902"/>
    </source>
</evidence>
<dbReference type="STRING" id="1134435.AC731_004960"/>
<evidence type="ECO:0000313" key="2">
    <source>
        <dbReference type="EMBL" id="AMO36336.1"/>
    </source>
</evidence>
<dbReference type="RefSeq" id="WP_004251210.1">
    <property type="nucleotide sequence ID" value="NZ_CP014646.1"/>
</dbReference>
<dbReference type="InterPro" id="IPR045601">
    <property type="entry name" value="DUF6455"/>
</dbReference>
<feature type="domain" description="DUF6455" evidence="1">
    <location>
        <begin position="10"/>
        <end position="84"/>
    </location>
</feature>
<accession>A0A127K2Z8</accession>
<gene>
    <name evidence="2" type="ORF">AC731_004960</name>
</gene>
<reference evidence="3" key="1">
    <citation type="submission" date="2016-03" db="EMBL/GenBank/DDBJ databases">
        <authorList>
            <person name="Ma C."/>
            <person name="Zhou S."/>
            <person name="Yang G."/>
        </authorList>
    </citation>
    <scope>NUCLEOTIDE SEQUENCE [LARGE SCALE GENOMIC DNA]</scope>
    <source>
        <strain evidence="3">SgZ-1</strain>
    </source>
</reference>
<dbReference type="Pfam" id="PF20056">
    <property type="entry name" value="DUF6455"/>
    <property type="match status" value="1"/>
</dbReference>
<name>A0A127K2Z8_9RHOO</name>